<dbReference type="PANTHER" id="PTHR46105">
    <property type="entry name" value="AGAP004733-PA"/>
    <property type="match status" value="1"/>
</dbReference>
<dbReference type="InterPro" id="IPR011333">
    <property type="entry name" value="SKP1/BTB/POZ_sf"/>
</dbReference>
<evidence type="ECO:0000256" key="10">
    <source>
        <dbReference type="SAM" id="MobiDB-lite"/>
    </source>
</evidence>
<feature type="region of interest" description="Disordered" evidence="10">
    <location>
        <begin position="133"/>
        <end position="174"/>
    </location>
</feature>
<name>A0A3Q2ZGW6_KRYMA</name>
<dbReference type="PROSITE" id="PS50097">
    <property type="entry name" value="BTB"/>
    <property type="match status" value="1"/>
</dbReference>
<keyword evidence="3" id="KW-0677">Repeat</keyword>
<accession>A0A3Q2ZGW6</accession>
<protein>
    <submittedName>
        <fullName evidence="12">GDNF-inducible zinc finger protein 1-like</fullName>
    </submittedName>
</protein>
<dbReference type="Pfam" id="PF00651">
    <property type="entry name" value="BTB"/>
    <property type="match status" value="1"/>
</dbReference>
<dbReference type="GeneTree" id="ENSGT00870000136554"/>
<dbReference type="GO" id="GO:0000981">
    <property type="term" value="F:DNA-binding transcription factor activity, RNA polymerase II-specific"/>
    <property type="evidence" value="ECO:0007669"/>
    <property type="project" value="TreeGrafter"/>
</dbReference>
<keyword evidence="5" id="KW-0862">Zinc</keyword>
<evidence type="ECO:0000256" key="7">
    <source>
        <dbReference type="ARBA" id="ARBA00023125"/>
    </source>
</evidence>
<keyword evidence="4" id="KW-0863">Zinc-finger</keyword>
<reference evidence="12" key="2">
    <citation type="submission" date="2025-09" db="UniProtKB">
        <authorList>
            <consortium name="Ensembl"/>
        </authorList>
    </citation>
    <scope>IDENTIFICATION</scope>
</reference>
<evidence type="ECO:0000256" key="4">
    <source>
        <dbReference type="ARBA" id="ARBA00022771"/>
    </source>
</evidence>
<evidence type="ECO:0000256" key="6">
    <source>
        <dbReference type="ARBA" id="ARBA00023015"/>
    </source>
</evidence>
<sequence>MGVQVHRLVSDSHHKNILASLHQLRTQGQLCDVTVQVDYQGDVLEFQAHQVILAASSGYFRSILSSQDAIKDKLVLSDMQSSDFSLFLEFVYTGAVEVAKDKIGDVQAVAQLLDCKSLSEVCGEALSGGALQKPGGRTCASKLKPQAASGSAERGEKTKAKKQPKSSFLKRQLSPQGAEKEEILQKRLKVKSIQRNVRLRGKKLKLKLAGRKMVQRAQRKWIRALPAPLPPLLLPLLVLPPSKLKQPWSQLSQSPTALLAASP</sequence>
<dbReference type="InterPro" id="IPR050457">
    <property type="entry name" value="ZnFinger_BTB_dom_contain"/>
</dbReference>
<keyword evidence="7" id="KW-0238">DNA-binding</keyword>
<dbReference type="Ensembl" id="ENSKMAT00000001992.1">
    <property type="protein sequence ID" value="ENSKMAP00000001945.1"/>
    <property type="gene ID" value="ENSKMAG00000001453.1"/>
</dbReference>
<keyword evidence="9" id="KW-0539">Nucleus</keyword>
<evidence type="ECO:0000256" key="5">
    <source>
        <dbReference type="ARBA" id="ARBA00022833"/>
    </source>
</evidence>
<feature type="domain" description="BTB" evidence="11">
    <location>
        <begin position="31"/>
        <end position="100"/>
    </location>
</feature>
<evidence type="ECO:0000256" key="3">
    <source>
        <dbReference type="ARBA" id="ARBA00022737"/>
    </source>
</evidence>
<dbReference type="GO" id="GO:0008270">
    <property type="term" value="F:zinc ion binding"/>
    <property type="evidence" value="ECO:0007669"/>
    <property type="project" value="UniProtKB-KW"/>
</dbReference>
<reference evidence="12" key="1">
    <citation type="submission" date="2025-08" db="UniProtKB">
        <authorList>
            <consortium name="Ensembl"/>
        </authorList>
    </citation>
    <scope>IDENTIFICATION</scope>
</reference>
<organism evidence="12 13">
    <name type="scientific">Kryptolebias marmoratus</name>
    <name type="common">Mangrove killifish</name>
    <name type="synonym">Rivulus marmoratus</name>
    <dbReference type="NCBI Taxonomy" id="37003"/>
    <lineage>
        <taxon>Eukaryota</taxon>
        <taxon>Metazoa</taxon>
        <taxon>Chordata</taxon>
        <taxon>Craniata</taxon>
        <taxon>Vertebrata</taxon>
        <taxon>Euteleostomi</taxon>
        <taxon>Actinopterygii</taxon>
        <taxon>Neopterygii</taxon>
        <taxon>Teleostei</taxon>
        <taxon>Neoteleostei</taxon>
        <taxon>Acanthomorphata</taxon>
        <taxon>Ovalentaria</taxon>
        <taxon>Atherinomorphae</taxon>
        <taxon>Cyprinodontiformes</taxon>
        <taxon>Rivulidae</taxon>
        <taxon>Kryptolebias</taxon>
    </lineage>
</organism>
<evidence type="ECO:0000256" key="9">
    <source>
        <dbReference type="ARBA" id="ARBA00023242"/>
    </source>
</evidence>
<keyword evidence="13" id="KW-1185">Reference proteome</keyword>
<evidence type="ECO:0000256" key="2">
    <source>
        <dbReference type="ARBA" id="ARBA00022723"/>
    </source>
</evidence>
<dbReference type="InterPro" id="IPR000210">
    <property type="entry name" value="BTB/POZ_dom"/>
</dbReference>
<proteinExistence type="predicted"/>
<dbReference type="Gene3D" id="3.30.710.10">
    <property type="entry name" value="Potassium Channel Kv1.1, Chain A"/>
    <property type="match status" value="1"/>
</dbReference>
<dbReference type="Proteomes" id="UP000264800">
    <property type="component" value="Unplaced"/>
</dbReference>
<dbReference type="AlphaFoldDB" id="A0A3Q2ZGW6"/>
<evidence type="ECO:0000256" key="1">
    <source>
        <dbReference type="ARBA" id="ARBA00004123"/>
    </source>
</evidence>
<dbReference type="GO" id="GO:0005634">
    <property type="term" value="C:nucleus"/>
    <property type="evidence" value="ECO:0007669"/>
    <property type="project" value="UniProtKB-SubCell"/>
</dbReference>
<evidence type="ECO:0000313" key="13">
    <source>
        <dbReference type="Proteomes" id="UP000264800"/>
    </source>
</evidence>
<dbReference type="GO" id="GO:0000978">
    <property type="term" value="F:RNA polymerase II cis-regulatory region sequence-specific DNA binding"/>
    <property type="evidence" value="ECO:0007669"/>
    <property type="project" value="TreeGrafter"/>
</dbReference>
<keyword evidence="8" id="KW-0804">Transcription</keyword>
<dbReference type="SMART" id="SM00225">
    <property type="entry name" value="BTB"/>
    <property type="match status" value="1"/>
</dbReference>
<dbReference type="PANTHER" id="PTHR46105:SF5">
    <property type="entry name" value="ZINC FINGER AND BTB DOMAIN-CONTAINING PROTEIN 44 ISOFORM X1"/>
    <property type="match status" value="1"/>
</dbReference>
<evidence type="ECO:0000256" key="8">
    <source>
        <dbReference type="ARBA" id="ARBA00023163"/>
    </source>
</evidence>
<dbReference type="SUPFAM" id="SSF54695">
    <property type="entry name" value="POZ domain"/>
    <property type="match status" value="1"/>
</dbReference>
<evidence type="ECO:0000259" key="11">
    <source>
        <dbReference type="PROSITE" id="PS50097"/>
    </source>
</evidence>
<keyword evidence="6" id="KW-0805">Transcription regulation</keyword>
<evidence type="ECO:0000313" key="12">
    <source>
        <dbReference type="Ensembl" id="ENSKMAP00000001945.1"/>
    </source>
</evidence>
<comment type="subcellular location">
    <subcellularLocation>
        <location evidence="1">Nucleus</location>
    </subcellularLocation>
</comment>
<keyword evidence="2" id="KW-0479">Metal-binding</keyword>